<organism evidence="2 3">
    <name type="scientific">Russula ochroleuca</name>
    <dbReference type="NCBI Taxonomy" id="152965"/>
    <lineage>
        <taxon>Eukaryota</taxon>
        <taxon>Fungi</taxon>
        <taxon>Dikarya</taxon>
        <taxon>Basidiomycota</taxon>
        <taxon>Agaricomycotina</taxon>
        <taxon>Agaricomycetes</taxon>
        <taxon>Russulales</taxon>
        <taxon>Russulaceae</taxon>
        <taxon>Russula</taxon>
    </lineage>
</organism>
<dbReference type="AlphaFoldDB" id="A0A9P5MTD7"/>
<sequence length="288" mass="31227">MDMAPGVEGNTAERPYTELDLFNKTRPQLVAMVQRQRDKWPWKEPKRRFNPSKTKLSVLTDALLNASFGFTTPNVAASGALQIEGGGLGGPIGLGNDAQADGGSGLSNLNVPGPMQVENQGAQREGEGGAPGLDIALEHKMVRVLIEDQRHTPSKKSLAIIKLSITKGDHANKWGVQAGELWRELQNSLACISGPAKISYPDLITPEYSRCIVNKATNQDAATLEGPSNGAQRHRRPAHEVHSAEDLKSKKNAACTLNNQVIAWLRDQASNQPGHDTFMESRVCLEII</sequence>
<reference evidence="2" key="2">
    <citation type="journal article" date="2020" name="Nat. Commun.">
        <title>Large-scale genome sequencing of mycorrhizal fungi provides insights into the early evolution of symbiotic traits.</title>
        <authorList>
            <person name="Miyauchi S."/>
            <person name="Kiss E."/>
            <person name="Kuo A."/>
            <person name="Drula E."/>
            <person name="Kohler A."/>
            <person name="Sanchez-Garcia M."/>
            <person name="Morin E."/>
            <person name="Andreopoulos B."/>
            <person name="Barry K.W."/>
            <person name="Bonito G."/>
            <person name="Buee M."/>
            <person name="Carver A."/>
            <person name="Chen C."/>
            <person name="Cichocki N."/>
            <person name="Clum A."/>
            <person name="Culley D."/>
            <person name="Crous P.W."/>
            <person name="Fauchery L."/>
            <person name="Girlanda M."/>
            <person name="Hayes R.D."/>
            <person name="Keri Z."/>
            <person name="LaButti K."/>
            <person name="Lipzen A."/>
            <person name="Lombard V."/>
            <person name="Magnuson J."/>
            <person name="Maillard F."/>
            <person name="Murat C."/>
            <person name="Nolan M."/>
            <person name="Ohm R.A."/>
            <person name="Pangilinan J."/>
            <person name="Pereira M.F."/>
            <person name="Perotto S."/>
            <person name="Peter M."/>
            <person name="Pfister S."/>
            <person name="Riley R."/>
            <person name="Sitrit Y."/>
            <person name="Stielow J.B."/>
            <person name="Szollosi G."/>
            <person name="Zifcakova L."/>
            <person name="Stursova M."/>
            <person name="Spatafora J.W."/>
            <person name="Tedersoo L."/>
            <person name="Vaario L.M."/>
            <person name="Yamada A."/>
            <person name="Yan M."/>
            <person name="Wang P."/>
            <person name="Xu J."/>
            <person name="Bruns T."/>
            <person name="Baldrian P."/>
            <person name="Vilgalys R."/>
            <person name="Dunand C."/>
            <person name="Henrissat B."/>
            <person name="Grigoriev I.V."/>
            <person name="Hibbett D."/>
            <person name="Nagy L.G."/>
            <person name="Martin F.M."/>
        </authorList>
    </citation>
    <scope>NUCLEOTIDE SEQUENCE</scope>
    <source>
        <strain evidence="2">Prilba</strain>
    </source>
</reference>
<feature type="compositionally biased region" description="Basic and acidic residues" evidence="1">
    <location>
        <begin position="238"/>
        <end position="249"/>
    </location>
</feature>
<evidence type="ECO:0000256" key="1">
    <source>
        <dbReference type="SAM" id="MobiDB-lite"/>
    </source>
</evidence>
<proteinExistence type="predicted"/>
<dbReference type="EMBL" id="WHVB01000011">
    <property type="protein sequence ID" value="KAF8478379.1"/>
    <property type="molecule type" value="Genomic_DNA"/>
</dbReference>
<gene>
    <name evidence="2" type="ORF">DFH94DRAFT_845621</name>
</gene>
<keyword evidence="3" id="KW-1185">Reference proteome</keyword>
<dbReference type="Proteomes" id="UP000759537">
    <property type="component" value="Unassembled WGS sequence"/>
</dbReference>
<comment type="caution">
    <text evidence="2">The sequence shown here is derived from an EMBL/GenBank/DDBJ whole genome shotgun (WGS) entry which is preliminary data.</text>
</comment>
<feature type="non-terminal residue" evidence="2">
    <location>
        <position position="1"/>
    </location>
</feature>
<dbReference type="OrthoDB" id="2891670at2759"/>
<protein>
    <submittedName>
        <fullName evidence="2">Uncharacterized protein</fullName>
    </submittedName>
</protein>
<evidence type="ECO:0000313" key="2">
    <source>
        <dbReference type="EMBL" id="KAF8478379.1"/>
    </source>
</evidence>
<accession>A0A9P5MTD7</accession>
<evidence type="ECO:0000313" key="3">
    <source>
        <dbReference type="Proteomes" id="UP000759537"/>
    </source>
</evidence>
<reference evidence="2" key="1">
    <citation type="submission" date="2019-10" db="EMBL/GenBank/DDBJ databases">
        <authorList>
            <consortium name="DOE Joint Genome Institute"/>
            <person name="Kuo A."/>
            <person name="Miyauchi S."/>
            <person name="Kiss E."/>
            <person name="Drula E."/>
            <person name="Kohler A."/>
            <person name="Sanchez-Garcia M."/>
            <person name="Andreopoulos B."/>
            <person name="Barry K.W."/>
            <person name="Bonito G."/>
            <person name="Buee M."/>
            <person name="Carver A."/>
            <person name="Chen C."/>
            <person name="Cichocki N."/>
            <person name="Clum A."/>
            <person name="Culley D."/>
            <person name="Crous P.W."/>
            <person name="Fauchery L."/>
            <person name="Girlanda M."/>
            <person name="Hayes R."/>
            <person name="Keri Z."/>
            <person name="LaButti K."/>
            <person name="Lipzen A."/>
            <person name="Lombard V."/>
            <person name="Magnuson J."/>
            <person name="Maillard F."/>
            <person name="Morin E."/>
            <person name="Murat C."/>
            <person name="Nolan M."/>
            <person name="Ohm R."/>
            <person name="Pangilinan J."/>
            <person name="Pereira M."/>
            <person name="Perotto S."/>
            <person name="Peter M."/>
            <person name="Riley R."/>
            <person name="Sitrit Y."/>
            <person name="Stielow B."/>
            <person name="Szollosi G."/>
            <person name="Zifcakova L."/>
            <person name="Stursova M."/>
            <person name="Spatafora J.W."/>
            <person name="Tedersoo L."/>
            <person name="Vaario L.-M."/>
            <person name="Yamada A."/>
            <person name="Yan M."/>
            <person name="Wang P."/>
            <person name="Xu J."/>
            <person name="Bruns T."/>
            <person name="Baldrian P."/>
            <person name="Vilgalys R."/>
            <person name="Henrissat B."/>
            <person name="Grigoriev I.V."/>
            <person name="Hibbett D."/>
            <person name="Nagy L.G."/>
            <person name="Martin F.M."/>
        </authorList>
    </citation>
    <scope>NUCLEOTIDE SEQUENCE</scope>
    <source>
        <strain evidence="2">Prilba</strain>
    </source>
</reference>
<name>A0A9P5MTD7_9AGAM</name>
<feature type="region of interest" description="Disordered" evidence="1">
    <location>
        <begin position="222"/>
        <end position="249"/>
    </location>
</feature>